<name>A0A1Q5TQG7_9EURO</name>
<dbReference type="STRING" id="1316194.A0A1Q5TQG7"/>
<evidence type="ECO:0000313" key="2">
    <source>
        <dbReference type="EMBL" id="OKP02469.1"/>
    </source>
</evidence>
<comment type="caution">
    <text evidence="2">The sequence shown here is derived from an EMBL/GenBank/DDBJ whole genome shotgun (WGS) entry which is preliminary data.</text>
</comment>
<reference evidence="2 3" key="1">
    <citation type="submission" date="2016-10" db="EMBL/GenBank/DDBJ databases">
        <title>Genome sequence of the ascomycete fungus Penicillium subrubescens.</title>
        <authorList>
            <person name="De Vries R.P."/>
            <person name="Peng M."/>
            <person name="Dilokpimol A."/>
            <person name="Hilden K."/>
            <person name="Makela M.R."/>
            <person name="Grigoriev I."/>
            <person name="Riley R."/>
            <person name="Granchi Z."/>
        </authorList>
    </citation>
    <scope>NUCLEOTIDE SEQUENCE [LARGE SCALE GENOMIC DNA]</scope>
    <source>
        <strain evidence="2 3">CBS 132785</strain>
    </source>
</reference>
<feature type="domain" description="Nudix hydrolase" evidence="1">
    <location>
        <begin position="28"/>
        <end position="194"/>
    </location>
</feature>
<dbReference type="Pfam" id="PF00293">
    <property type="entry name" value="NUDIX"/>
    <property type="match status" value="1"/>
</dbReference>
<organism evidence="2 3">
    <name type="scientific">Penicillium subrubescens</name>
    <dbReference type="NCBI Taxonomy" id="1316194"/>
    <lineage>
        <taxon>Eukaryota</taxon>
        <taxon>Fungi</taxon>
        <taxon>Dikarya</taxon>
        <taxon>Ascomycota</taxon>
        <taxon>Pezizomycotina</taxon>
        <taxon>Eurotiomycetes</taxon>
        <taxon>Eurotiomycetidae</taxon>
        <taxon>Eurotiales</taxon>
        <taxon>Aspergillaceae</taxon>
        <taxon>Penicillium</taxon>
    </lineage>
</organism>
<dbReference type="Proteomes" id="UP000186955">
    <property type="component" value="Unassembled WGS sequence"/>
</dbReference>
<evidence type="ECO:0000259" key="1">
    <source>
        <dbReference type="PROSITE" id="PS51462"/>
    </source>
</evidence>
<dbReference type="PANTHER" id="PTHR43736:SF1">
    <property type="entry name" value="DIHYDRONEOPTERIN TRIPHOSPHATE DIPHOSPHATASE"/>
    <property type="match status" value="1"/>
</dbReference>
<dbReference type="Gene3D" id="3.90.79.10">
    <property type="entry name" value="Nucleoside Triphosphate Pyrophosphohydrolase"/>
    <property type="match status" value="1"/>
</dbReference>
<proteinExistence type="predicted"/>
<gene>
    <name evidence="2" type="ORF">PENSUB_7002</name>
</gene>
<dbReference type="OrthoDB" id="276276at2759"/>
<dbReference type="PROSITE" id="PS51462">
    <property type="entry name" value="NUDIX"/>
    <property type="match status" value="1"/>
</dbReference>
<evidence type="ECO:0000313" key="3">
    <source>
        <dbReference type="Proteomes" id="UP000186955"/>
    </source>
</evidence>
<protein>
    <recommendedName>
        <fullName evidence="1">Nudix hydrolase domain-containing protein</fullName>
    </recommendedName>
</protein>
<dbReference type="AlphaFoldDB" id="A0A1Q5TQG7"/>
<dbReference type="PANTHER" id="PTHR43736">
    <property type="entry name" value="ADP-RIBOSE PYROPHOSPHATASE"/>
    <property type="match status" value="1"/>
</dbReference>
<sequence>MTPPYTVAPHLEYFNIPFTDFIAARPEFDAFAVGGYIFAQATTPTSHEAGSPPRTLLLQRAMTDSMPGCWESAGGAAEPHEDRTLLDGVVREVFEETGLHVSRFVELVAVDVWMHTRRTNGDRIRIIKYSFIVEVHESRRQSADGTFQSVGIDEIPVKLEATEHQAFDWALEEDVQHSFQTRQGKYQLPLPMQGHQGPNILRAFALFTEQQNKAAV</sequence>
<keyword evidence="3" id="KW-1185">Reference proteome</keyword>
<dbReference type="InterPro" id="IPR015797">
    <property type="entry name" value="NUDIX_hydrolase-like_dom_sf"/>
</dbReference>
<dbReference type="EMBL" id="MNBE01000625">
    <property type="protein sequence ID" value="OKP02469.1"/>
    <property type="molecule type" value="Genomic_DNA"/>
</dbReference>
<dbReference type="InterPro" id="IPR000086">
    <property type="entry name" value="NUDIX_hydrolase_dom"/>
</dbReference>
<dbReference type="SUPFAM" id="SSF55811">
    <property type="entry name" value="Nudix"/>
    <property type="match status" value="1"/>
</dbReference>
<accession>A0A1Q5TQG7</accession>
<dbReference type="CDD" id="cd02883">
    <property type="entry name" value="NUDIX_Hydrolase"/>
    <property type="match status" value="1"/>
</dbReference>